<dbReference type="EMBL" id="CM047944">
    <property type="protein sequence ID" value="KAI9899395.1"/>
    <property type="molecule type" value="Genomic_DNA"/>
</dbReference>
<name>A0ACC0UZS1_9HYPO</name>
<keyword evidence="2" id="KW-1185">Reference proteome</keyword>
<evidence type="ECO:0000313" key="1">
    <source>
        <dbReference type="EMBL" id="KAI9899395.1"/>
    </source>
</evidence>
<reference evidence="1" key="1">
    <citation type="submission" date="2022-10" db="EMBL/GenBank/DDBJ databases">
        <title>Complete Genome of Trichothecium roseum strain YXFP-22015, a Plant Pathogen Isolated from Citrus.</title>
        <authorList>
            <person name="Wang Y."/>
            <person name="Zhu L."/>
        </authorList>
    </citation>
    <scope>NUCLEOTIDE SEQUENCE</scope>
    <source>
        <strain evidence="1">YXFP-22015</strain>
    </source>
</reference>
<organism evidence="1 2">
    <name type="scientific">Trichothecium roseum</name>
    <dbReference type="NCBI Taxonomy" id="47278"/>
    <lineage>
        <taxon>Eukaryota</taxon>
        <taxon>Fungi</taxon>
        <taxon>Dikarya</taxon>
        <taxon>Ascomycota</taxon>
        <taxon>Pezizomycotina</taxon>
        <taxon>Sordariomycetes</taxon>
        <taxon>Hypocreomycetidae</taxon>
        <taxon>Hypocreales</taxon>
        <taxon>Hypocreales incertae sedis</taxon>
        <taxon>Trichothecium</taxon>
    </lineage>
</organism>
<accession>A0ACC0UZS1</accession>
<sequence length="532" mass="59654">MDSSTAAYGALGLIGLLVYLQRTRGAPKLSLPPGPKPLPILGNFRDVPPEGSLEYIHWLKHKDLYGPITSVTVMGQTIVVIHDKQLAHEVLERESLKTADRPTTEMASQLRRDAAIMSNLAFDGVLRYHRKLFHQQMGTARAIEKFRDTQQVESRRFLLNLWREPDSLLQHIQRVSSGTILRMTYGYSQKVTGMDPLVKTIEEFLSQAIVALTPGKCLVDILPLVKYLPEGCPGTGFIDMIRSLVGNWHAIEDIPYKFVQGQVNNGTNRPSYVSRLLEDEVGNGTGTKLASEDEEAAIKSTAAIMYSGAVETTSLTLSIFVMAMIKFPQVQRKAQEEIDRVVGSCSRLPSFEDQKNLPYVEALITETLRWFPSLPMGFPHMATQDMVAGGYRIPKGACLLPNVHWFTHDPEAHPDPDAFEPERYLSPRCEPDPRQYVFGYGRRICPGRHFANASLFLYVAQTLAVFDIGKAVDGEGREIEPELRATPGVISHLEPFAFRITPRSEGHDEMMRKLEREMPVEADDSAMLDVFE</sequence>
<protein>
    <submittedName>
        <fullName evidence="1">Uncharacterized protein</fullName>
    </submittedName>
</protein>
<comment type="caution">
    <text evidence="1">The sequence shown here is derived from an EMBL/GenBank/DDBJ whole genome shotgun (WGS) entry which is preliminary data.</text>
</comment>
<proteinExistence type="predicted"/>
<evidence type="ECO:0000313" key="2">
    <source>
        <dbReference type="Proteomes" id="UP001163324"/>
    </source>
</evidence>
<gene>
    <name evidence="1" type="ORF">N3K66_005856</name>
</gene>
<dbReference type="Proteomes" id="UP001163324">
    <property type="component" value="Chromosome 5"/>
</dbReference>